<evidence type="ECO:0000259" key="1">
    <source>
        <dbReference type="Pfam" id="PF01266"/>
    </source>
</evidence>
<reference evidence="2 3" key="1">
    <citation type="submission" date="2017-10" db="EMBL/GenBank/DDBJ databases">
        <title>Comparative genomics in systemic dimorphic fungi from Ajellomycetaceae.</title>
        <authorList>
            <person name="Munoz J.F."/>
            <person name="Mcewen J.G."/>
            <person name="Clay O.K."/>
            <person name="Cuomo C.A."/>
        </authorList>
    </citation>
    <scope>NUCLEOTIDE SEQUENCE [LARGE SCALE GENOMIC DNA]</scope>
    <source>
        <strain evidence="2 3">UAMH7299</strain>
    </source>
</reference>
<evidence type="ECO:0000313" key="3">
    <source>
        <dbReference type="Proteomes" id="UP000224634"/>
    </source>
</evidence>
<dbReference type="GO" id="GO:0005829">
    <property type="term" value="C:cytosol"/>
    <property type="evidence" value="ECO:0007669"/>
    <property type="project" value="GOC"/>
</dbReference>
<dbReference type="PANTHER" id="PTHR13847">
    <property type="entry name" value="SARCOSINE DEHYDROGENASE-RELATED"/>
    <property type="match status" value="1"/>
</dbReference>
<dbReference type="EMBL" id="PDNA01000056">
    <property type="protein sequence ID" value="PGH18659.1"/>
    <property type="molecule type" value="Genomic_DNA"/>
</dbReference>
<dbReference type="AlphaFoldDB" id="A0A2B7YC43"/>
<comment type="caution">
    <text evidence="2">The sequence shown here is derived from an EMBL/GenBank/DDBJ whole genome shotgun (WGS) entry which is preliminary data.</text>
</comment>
<dbReference type="Proteomes" id="UP000224634">
    <property type="component" value="Unassembled WGS sequence"/>
</dbReference>
<dbReference type="OrthoDB" id="498204at2759"/>
<gene>
    <name evidence="2" type="ORF">AJ80_04406</name>
</gene>
<accession>A0A2B7YC43</accession>
<name>A0A2B7YC43_POLH7</name>
<keyword evidence="3" id="KW-1185">Reference proteome</keyword>
<sequence>MDKRDGVWCFRSGANSAVTDDTYRAGGGVIGCTCAYYLTRHPLYDRKTHSITIIEAVKIAAGSSGKAGGLLQIDAEPACISPLSFKLHAQLAEEYGGHKRWGYRRVHVGETDLDGRGGMNNAAATENYPSSLDWLLPSSIKSYKKVGTPEDSAQVHPYFFTTAVAEMAQEKGVKIIYGTVQGIRYNADLTNVEGVAYYATPTSQDIIVVPATDVIVAAGPWTSSIIPSVAVGGAKSHGVVIKPSRPISNNCLWASIKPGLSGHPRRSINLELYPRPDGTLYSCNWADADAVLPASSDLVDVDEGKCKEICDALGGISDELLGAEVLVSQAGHQPVILKEGRRAKNSGPLLGRTGVKGVLLATGHDSWGVQNAPATGLLASEVVFEGAPKSADICSLDPRTIVQKSLLV</sequence>
<dbReference type="Pfam" id="PF01266">
    <property type="entry name" value="DAO"/>
    <property type="match status" value="1"/>
</dbReference>
<proteinExistence type="predicted"/>
<organism evidence="2 3">
    <name type="scientific">Polytolypa hystricis (strain UAMH7299)</name>
    <dbReference type="NCBI Taxonomy" id="1447883"/>
    <lineage>
        <taxon>Eukaryota</taxon>
        <taxon>Fungi</taxon>
        <taxon>Dikarya</taxon>
        <taxon>Ascomycota</taxon>
        <taxon>Pezizomycotina</taxon>
        <taxon>Eurotiomycetes</taxon>
        <taxon>Eurotiomycetidae</taxon>
        <taxon>Onygenales</taxon>
        <taxon>Onygenales incertae sedis</taxon>
        <taxon>Polytolypa</taxon>
    </lineage>
</organism>
<dbReference type="Gene3D" id="3.30.9.10">
    <property type="entry name" value="D-Amino Acid Oxidase, subunit A, domain 2"/>
    <property type="match status" value="1"/>
</dbReference>
<dbReference type="PANTHER" id="PTHR13847:SF150">
    <property type="entry name" value="OXIDOREDUCTASE TDA3-RELATED"/>
    <property type="match status" value="1"/>
</dbReference>
<dbReference type="GO" id="GO:0005770">
    <property type="term" value="C:late endosome"/>
    <property type="evidence" value="ECO:0007669"/>
    <property type="project" value="TreeGrafter"/>
</dbReference>
<feature type="domain" description="FAD dependent oxidoreductase" evidence="1">
    <location>
        <begin position="26"/>
        <end position="381"/>
    </location>
</feature>
<dbReference type="STRING" id="1447883.A0A2B7YC43"/>
<dbReference type="Gene3D" id="3.50.50.60">
    <property type="entry name" value="FAD/NAD(P)-binding domain"/>
    <property type="match status" value="1"/>
</dbReference>
<dbReference type="GO" id="GO:0042147">
    <property type="term" value="P:retrograde transport, endosome to Golgi"/>
    <property type="evidence" value="ECO:0007669"/>
    <property type="project" value="TreeGrafter"/>
</dbReference>
<evidence type="ECO:0000313" key="2">
    <source>
        <dbReference type="EMBL" id="PGH18659.1"/>
    </source>
</evidence>
<dbReference type="InterPro" id="IPR036188">
    <property type="entry name" value="FAD/NAD-bd_sf"/>
</dbReference>
<protein>
    <recommendedName>
        <fullName evidence="1">FAD dependent oxidoreductase domain-containing protein</fullName>
    </recommendedName>
</protein>
<dbReference type="SUPFAM" id="SSF51905">
    <property type="entry name" value="FAD/NAD(P)-binding domain"/>
    <property type="match status" value="1"/>
</dbReference>
<dbReference type="InterPro" id="IPR006076">
    <property type="entry name" value="FAD-dep_OxRdtase"/>
</dbReference>